<reference evidence="1 2" key="2">
    <citation type="journal article" date="2017" name="Front. Plant Sci.">
        <title>Gene Classification and Mining of Molecular Markers Useful in Red Clover (Trifolium pratense) Breeding.</title>
        <authorList>
            <person name="Istvanek J."/>
            <person name="Dluhosova J."/>
            <person name="Dluhos P."/>
            <person name="Patkova L."/>
            <person name="Nedelnik J."/>
            <person name="Repkova J."/>
        </authorList>
    </citation>
    <scope>NUCLEOTIDE SEQUENCE [LARGE SCALE GENOMIC DNA]</scope>
    <source>
        <strain evidence="2">cv. Tatra</strain>
        <tissue evidence="1">Young leaves</tissue>
    </source>
</reference>
<sequence length="93" mass="10904">MADRKVRCETQSNDDVSSDAMVAVQMLMQLNNINNNNNNNVWRGREKRIPRKEKEVDQRLDNNKITEIDEPKKMKYRSIADIYAVTQPINPKN</sequence>
<accession>A0A2K3MF10</accession>
<dbReference type="EMBL" id="ASHM01059621">
    <property type="protein sequence ID" value="PNX89382.1"/>
    <property type="molecule type" value="Genomic_DNA"/>
</dbReference>
<protein>
    <submittedName>
        <fullName evidence="1">Uncharacterized protein</fullName>
    </submittedName>
</protein>
<evidence type="ECO:0000313" key="2">
    <source>
        <dbReference type="Proteomes" id="UP000236291"/>
    </source>
</evidence>
<organism evidence="1 2">
    <name type="scientific">Trifolium pratense</name>
    <name type="common">Red clover</name>
    <dbReference type="NCBI Taxonomy" id="57577"/>
    <lineage>
        <taxon>Eukaryota</taxon>
        <taxon>Viridiplantae</taxon>
        <taxon>Streptophyta</taxon>
        <taxon>Embryophyta</taxon>
        <taxon>Tracheophyta</taxon>
        <taxon>Spermatophyta</taxon>
        <taxon>Magnoliopsida</taxon>
        <taxon>eudicotyledons</taxon>
        <taxon>Gunneridae</taxon>
        <taxon>Pentapetalae</taxon>
        <taxon>rosids</taxon>
        <taxon>fabids</taxon>
        <taxon>Fabales</taxon>
        <taxon>Fabaceae</taxon>
        <taxon>Papilionoideae</taxon>
        <taxon>50 kb inversion clade</taxon>
        <taxon>NPAAA clade</taxon>
        <taxon>Hologalegina</taxon>
        <taxon>IRL clade</taxon>
        <taxon>Trifolieae</taxon>
        <taxon>Trifolium</taxon>
    </lineage>
</organism>
<dbReference type="AlphaFoldDB" id="A0A2K3MF10"/>
<proteinExistence type="predicted"/>
<comment type="caution">
    <text evidence="1">The sequence shown here is derived from an EMBL/GenBank/DDBJ whole genome shotgun (WGS) entry which is preliminary data.</text>
</comment>
<gene>
    <name evidence="1" type="ORF">L195_g045501</name>
</gene>
<dbReference type="Proteomes" id="UP000236291">
    <property type="component" value="Unassembled WGS sequence"/>
</dbReference>
<evidence type="ECO:0000313" key="1">
    <source>
        <dbReference type="EMBL" id="PNX89382.1"/>
    </source>
</evidence>
<name>A0A2K3MF10_TRIPR</name>
<reference evidence="1 2" key="1">
    <citation type="journal article" date="2014" name="Am. J. Bot.">
        <title>Genome assembly and annotation for red clover (Trifolium pratense; Fabaceae).</title>
        <authorList>
            <person name="Istvanek J."/>
            <person name="Jaros M."/>
            <person name="Krenek A."/>
            <person name="Repkova J."/>
        </authorList>
    </citation>
    <scope>NUCLEOTIDE SEQUENCE [LARGE SCALE GENOMIC DNA]</scope>
    <source>
        <strain evidence="2">cv. Tatra</strain>
        <tissue evidence="1">Young leaves</tissue>
    </source>
</reference>